<name>A0A7S7NM05_PALFE</name>
<dbReference type="InterPro" id="IPR047928">
    <property type="entry name" value="Perm_prefix_1"/>
</dbReference>
<evidence type="ECO:0000256" key="4">
    <source>
        <dbReference type="ARBA" id="ARBA00022989"/>
    </source>
</evidence>
<dbReference type="InterPro" id="IPR003838">
    <property type="entry name" value="ABC3_permease_C"/>
</dbReference>
<comment type="similarity">
    <text evidence="6">Belongs to the ABC-4 integral membrane protein family.</text>
</comment>
<feature type="domain" description="MacB-like periplasmic core" evidence="9">
    <location>
        <begin position="98"/>
        <end position="319"/>
    </location>
</feature>
<evidence type="ECO:0000256" key="5">
    <source>
        <dbReference type="ARBA" id="ARBA00023136"/>
    </source>
</evidence>
<dbReference type="Proteomes" id="UP000593892">
    <property type="component" value="Chromosome"/>
</dbReference>
<gene>
    <name evidence="10" type="ORF">IRI77_25325</name>
</gene>
<reference evidence="10 11" key="1">
    <citation type="submission" date="2020-10" db="EMBL/GenBank/DDBJ databases">
        <title>Complete genome sequence of Paludibaculum fermentans P105T, a facultatively anaerobic acidobacterium capable of dissimilatory Fe(III) reduction.</title>
        <authorList>
            <person name="Dedysh S.N."/>
            <person name="Beletsky A.V."/>
            <person name="Kulichevskaya I.S."/>
            <person name="Mardanov A.V."/>
            <person name="Ravin N.V."/>
        </authorList>
    </citation>
    <scope>NUCLEOTIDE SEQUENCE [LARGE SCALE GENOMIC DNA]</scope>
    <source>
        <strain evidence="10 11">P105</strain>
    </source>
</reference>
<dbReference type="Pfam" id="PF02687">
    <property type="entry name" value="FtsX"/>
    <property type="match status" value="2"/>
</dbReference>
<comment type="subcellular location">
    <subcellularLocation>
        <location evidence="1">Cell membrane</location>
        <topology evidence="1">Multi-pass membrane protein</topology>
    </subcellularLocation>
</comment>
<feature type="transmembrane region" description="Helical" evidence="7">
    <location>
        <begin position="504"/>
        <end position="523"/>
    </location>
</feature>
<feature type="transmembrane region" description="Helical" evidence="7">
    <location>
        <begin position="759"/>
        <end position="779"/>
    </location>
</feature>
<dbReference type="EMBL" id="CP063849">
    <property type="protein sequence ID" value="QOY86112.1"/>
    <property type="molecule type" value="Genomic_DNA"/>
</dbReference>
<organism evidence="10 11">
    <name type="scientific">Paludibaculum fermentans</name>
    <dbReference type="NCBI Taxonomy" id="1473598"/>
    <lineage>
        <taxon>Bacteria</taxon>
        <taxon>Pseudomonadati</taxon>
        <taxon>Acidobacteriota</taxon>
        <taxon>Terriglobia</taxon>
        <taxon>Bryobacterales</taxon>
        <taxon>Bryobacteraceae</taxon>
        <taxon>Paludibaculum</taxon>
    </lineage>
</organism>
<dbReference type="Pfam" id="PF12704">
    <property type="entry name" value="MacB_PCD"/>
    <property type="match status" value="2"/>
</dbReference>
<proteinExistence type="inferred from homology"/>
<evidence type="ECO:0000256" key="3">
    <source>
        <dbReference type="ARBA" id="ARBA00022692"/>
    </source>
</evidence>
<dbReference type="InterPro" id="IPR017800">
    <property type="entry name" value="ADOP"/>
</dbReference>
<feature type="domain" description="ABC3 transporter permease C-terminal" evidence="8">
    <location>
        <begin position="360"/>
        <end position="478"/>
    </location>
</feature>
<evidence type="ECO:0000259" key="8">
    <source>
        <dbReference type="Pfam" id="PF02687"/>
    </source>
</evidence>
<keyword evidence="5 7" id="KW-0472">Membrane</keyword>
<dbReference type="AlphaFoldDB" id="A0A7S7NM05"/>
<feature type="transmembrane region" description="Helical" evidence="7">
    <location>
        <begin position="814"/>
        <end position="841"/>
    </location>
</feature>
<keyword evidence="4 7" id="KW-1133">Transmembrane helix</keyword>
<dbReference type="InterPro" id="IPR025857">
    <property type="entry name" value="MacB_PCD"/>
</dbReference>
<dbReference type="KEGG" id="pfer:IRI77_25325"/>
<dbReference type="PANTHER" id="PTHR30572">
    <property type="entry name" value="MEMBRANE COMPONENT OF TRANSPORTER-RELATED"/>
    <property type="match status" value="1"/>
</dbReference>
<evidence type="ECO:0000313" key="10">
    <source>
        <dbReference type="EMBL" id="QOY86112.1"/>
    </source>
</evidence>
<dbReference type="NCBIfam" id="NF038403">
    <property type="entry name" value="perm_prefix_1"/>
    <property type="match status" value="1"/>
</dbReference>
<feature type="transmembrane region" description="Helical" evidence="7">
    <location>
        <begin position="411"/>
        <end position="433"/>
    </location>
</feature>
<feature type="domain" description="MacB-like periplasmic core" evidence="9">
    <location>
        <begin position="508"/>
        <end position="713"/>
    </location>
</feature>
<evidence type="ECO:0000256" key="2">
    <source>
        <dbReference type="ARBA" id="ARBA00022475"/>
    </source>
</evidence>
<keyword evidence="3 7" id="KW-0812">Transmembrane</keyword>
<evidence type="ECO:0000259" key="9">
    <source>
        <dbReference type="Pfam" id="PF12704"/>
    </source>
</evidence>
<feature type="domain" description="ABC3 transporter permease C-terminal" evidence="8">
    <location>
        <begin position="763"/>
        <end position="874"/>
    </location>
</feature>
<keyword evidence="11" id="KW-1185">Reference proteome</keyword>
<dbReference type="PANTHER" id="PTHR30572:SF4">
    <property type="entry name" value="ABC TRANSPORTER PERMEASE YTRF"/>
    <property type="match status" value="1"/>
</dbReference>
<feature type="transmembrane region" description="Helical" evidence="7">
    <location>
        <begin position="453"/>
        <end position="474"/>
    </location>
</feature>
<dbReference type="NCBIfam" id="TIGR03434">
    <property type="entry name" value="ADOP"/>
    <property type="match status" value="1"/>
</dbReference>
<evidence type="ECO:0000313" key="11">
    <source>
        <dbReference type="Proteomes" id="UP000593892"/>
    </source>
</evidence>
<dbReference type="GO" id="GO:0022857">
    <property type="term" value="F:transmembrane transporter activity"/>
    <property type="evidence" value="ECO:0007669"/>
    <property type="project" value="TreeGrafter"/>
</dbReference>
<evidence type="ECO:0000256" key="6">
    <source>
        <dbReference type="ARBA" id="ARBA00038076"/>
    </source>
</evidence>
<feature type="transmembrane region" description="Helical" evidence="7">
    <location>
        <begin position="847"/>
        <end position="868"/>
    </location>
</feature>
<protein>
    <submittedName>
        <fullName evidence="10">ABC transporter permease</fullName>
    </submittedName>
</protein>
<keyword evidence="2" id="KW-1003">Cell membrane</keyword>
<evidence type="ECO:0000256" key="7">
    <source>
        <dbReference type="SAM" id="Phobius"/>
    </source>
</evidence>
<dbReference type="RefSeq" id="WP_194447781.1">
    <property type="nucleotide sequence ID" value="NZ_CP063849.1"/>
</dbReference>
<dbReference type="InterPro" id="IPR050250">
    <property type="entry name" value="Macrolide_Exporter_MacB"/>
</dbReference>
<sequence>MSLKSELLNRLSYLLRRGQFDRELDEEIEFHIETRADELEAGGLVRAEALARARREFGSGARAKEETRAAWQFGWVEDLARDVRYCGRAFRRSPGFAAAAIVSLALGIGANTTVFSLVKAILLGGLPVRAPARLVSLHQPSGAARLSYPDYEDYRRQVTSFEDVAAAYPAVPRSLNAQDDAERLWGQLVTTNYFPVLGAEPPLGRGFTTEEFHSAVVVISDSIWKRRFGADRGIVGRTIRLGGQGYVVVGVAPPRFSGHIRGLVTDFWIPLGLHEQAVPQLQQGARGRLEQDRNQRWLYVTARLKEGLSPASAEAALQAVAGRLDEAYPRGREKRRLRLEAADALAMGLPQAKSLLSTLMVVVALVLLVACANVANLLLARAAARQQEFGIRLAIGAGRSRLVRQLLTESLFLSMAGALLGAVLAWLATNTLGRLQSSVPYPIALDLTLDGRVLLFTAALAIVTALVFGLAPALKGTRAGLSFALKGDGSGFAALRRFGLKNSLVVAQVALSLVLLVASGLFLRSLRNAASVPLGMDPKDVLLVSFDPRAAGYTNERAEVLFGRVLEGVRALPHVRSAGLVDTPPLSLAPNAVGVSQPGERAAVLADIYGVTSQYFGTLGIGLTRGRDFARSEPAGLPAAIVNEALAERVFPGVDPVGHTVNWEGMPHQVIGITRNAKSRTLAEKPRPQIFVSLEKEYSYFWGMAGVVLSVKSDGAATGLAEPVRGLLREMDPALPVYEVETMADHVDRALLLPRVCGALFGVFGGIALALAAVGLYGVMSYSVRQRTREIGIRLAIGARPGDVLRMLVRQGAWLVGVGLVIGLGLAYSVSRVATAFLYGVSARDGLTFAGVSVLLFGVAMAAVLLPARRAAGMDAVRSIRYE</sequence>
<evidence type="ECO:0000256" key="1">
    <source>
        <dbReference type="ARBA" id="ARBA00004651"/>
    </source>
</evidence>
<feature type="transmembrane region" description="Helical" evidence="7">
    <location>
        <begin position="355"/>
        <end position="379"/>
    </location>
</feature>
<accession>A0A7S7NM05</accession>
<dbReference type="GO" id="GO:0005886">
    <property type="term" value="C:plasma membrane"/>
    <property type="evidence" value="ECO:0007669"/>
    <property type="project" value="UniProtKB-SubCell"/>
</dbReference>